<organism evidence="5 6">
    <name type="scientific">Vibrio algarum</name>
    <dbReference type="NCBI Taxonomy" id="3020714"/>
    <lineage>
        <taxon>Bacteria</taxon>
        <taxon>Pseudomonadati</taxon>
        <taxon>Pseudomonadota</taxon>
        <taxon>Gammaproteobacteria</taxon>
        <taxon>Vibrionales</taxon>
        <taxon>Vibrionaceae</taxon>
        <taxon>Vibrio</taxon>
    </lineage>
</organism>
<keyword evidence="2" id="KW-1283">Bacterial microcompartment</keyword>
<evidence type="ECO:0000259" key="4">
    <source>
        <dbReference type="PROSITE" id="PS51930"/>
    </source>
</evidence>
<keyword evidence="6" id="KW-1185">Reference proteome</keyword>
<evidence type="ECO:0000256" key="1">
    <source>
        <dbReference type="ARBA" id="ARBA00024322"/>
    </source>
</evidence>
<dbReference type="PANTHER" id="PTHR33941">
    <property type="entry name" value="PROPANEDIOL UTILIZATION PROTEIN PDUA"/>
    <property type="match status" value="1"/>
</dbReference>
<dbReference type="PROSITE" id="PS51930">
    <property type="entry name" value="BMC_2"/>
    <property type="match status" value="1"/>
</dbReference>
<dbReference type="CDD" id="cd07054">
    <property type="entry name" value="BMC_PduT_repeat2"/>
    <property type="match status" value="1"/>
</dbReference>
<dbReference type="EMBL" id="JAQLOI010000003">
    <property type="protein sequence ID" value="MDB1125267.1"/>
    <property type="molecule type" value="Genomic_DNA"/>
</dbReference>
<comment type="caution">
    <text evidence="5">The sequence shown here is derived from an EMBL/GenBank/DDBJ whole genome shotgun (WGS) entry which is preliminary data.</text>
</comment>
<dbReference type="Pfam" id="PF00936">
    <property type="entry name" value="BMC"/>
    <property type="match status" value="1"/>
</dbReference>
<dbReference type="InterPro" id="IPR000249">
    <property type="entry name" value="BMC_dom"/>
</dbReference>
<sequence length="74" mass="7769">MTAADAAVKSANVQLVRIHMAFGIGGKCYMVLNGEITDVKTAVTEASNSAGKKGLLVQNSSIAKPDKALWQHVL</sequence>
<proteinExistence type="inferred from homology"/>
<accession>A0ABT4YV53</accession>
<dbReference type="SUPFAM" id="SSF143414">
    <property type="entry name" value="CcmK-like"/>
    <property type="match status" value="1"/>
</dbReference>
<evidence type="ECO:0000313" key="5">
    <source>
        <dbReference type="EMBL" id="MDB1125267.1"/>
    </source>
</evidence>
<dbReference type="Gene3D" id="3.30.70.1710">
    <property type="match status" value="1"/>
</dbReference>
<dbReference type="SMART" id="SM00877">
    <property type="entry name" value="BMC"/>
    <property type="match status" value="1"/>
</dbReference>
<dbReference type="InterPro" id="IPR044872">
    <property type="entry name" value="CcmK/CsoS1_BMC"/>
</dbReference>
<reference evidence="5 6" key="1">
    <citation type="submission" date="2023-01" db="EMBL/GenBank/DDBJ databases">
        <title>Vibrio sp. KJ40-1 sp.nov, isolated from marine algae.</title>
        <authorList>
            <person name="Butt M."/>
            <person name="Kim J.M.J."/>
            <person name="Jeon C.O.C."/>
        </authorList>
    </citation>
    <scope>NUCLEOTIDE SEQUENCE [LARGE SCALE GENOMIC DNA]</scope>
    <source>
        <strain evidence="5 6">KJ40-1</strain>
    </source>
</reference>
<dbReference type="PANTHER" id="PTHR33941:SF10">
    <property type="entry name" value="BACTERIAL MICROCOMPARTMENT SHELL PROTEIN EUTM"/>
    <property type="match status" value="1"/>
</dbReference>
<feature type="domain" description="BMC" evidence="4">
    <location>
        <begin position="1"/>
        <end position="74"/>
    </location>
</feature>
<evidence type="ECO:0000313" key="6">
    <source>
        <dbReference type="Proteomes" id="UP001210678"/>
    </source>
</evidence>
<dbReference type="InterPro" id="IPR037233">
    <property type="entry name" value="CcmK-like_sf"/>
</dbReference>
<name>A0ABT4YV53_9VIBR</name>
<gene>
    <name evidence="5" type="ORF">PGX00_17085</name>
</gene>
<evidence type="ECO:0000256" key="3">
    <source>
        <dbReference type="PROSITE-ProRule" id="PRU01278"/>
    </source>
</evidence>
<evidence type="ECO:0000256" key="2">
    <source>
        <dbReference type="ARBA" id="ARBA00024446"/>
    </source>
</evidence>
<dbReference type="RefSeq" id="WP_272140889.1">
    <property type="nucleotide sequence ID" value="NZ_JAQLOI010000003.1"/>
</dbReference>
<protein>
    <submittedName>
        <fullName evidence="5">BMC domain-containing protein</fullName>
    </submittedName>
</protein>
<dbReference type="InterPro" id="IPR050575">
    <property type="entry name" value="BMC_shell"/>
</dbReference>
<dbReference type="Proteomes" id="UP001210678">
    <property type="component" value="Unassembled WGS sequence"/>
</dbReference>
<comment type="subcellular location">
    <subcellularLocation>
        <location evidence="1">Bacterial microcompartment</location>
    </subcellularLocation>
</comment>
<comment type="similarity">
    <text evidence="3">Belongs to the bacterial microcompartments protein family.</text>
</comment>